<protein>
    <submittedName>
        <fullName evidence="3">Uncharacterized protein</fullName>
    </submittedName>
</protein>
<evidence type="ECO:0000313" key="3">
    <source>
        <dbReference type="WBParaSite" id="nRc.2.0.1.t34651-RA"/>
    </source>
</evidence>
<dbReference type="WBParaSite" id="nRc.2.0.1.t34651-RA">
    <property type="protein sequence ID" value="nRc.2.0.1.t34651-RA"/>
    <property type="gene ID" value="nRc.2.0.1.g34651"/>
</dbReference>
<name>A0A915K7H5_ROMCU</name>
<keyword evidence="1" id="KW-0732">Signal</keyword>
<keyword evidence="2" id="KW-1185">Reference proteome</keyword>
<accession>A0A915K7H5</accession>
<dbReference type="AlphaFoldDB" id="A0A915K7H5"/>
<reference evidence="3" key="1">
    <citation type="submission" date="2022-11" db="UniProtKB">
        <authorList>
            <consortium name="WormBaseParasite"/>
        </authorList>
    </citation>
    <scope>IDENTIFICATION</scope>
</reference>
<sequence>MWVATFLVSLAVCYATVVANNAVEETSNEQRSKEAIRLWLISDHLNHMLVEKTIPESELQIGKNLFNQVCIGDPEFDVALVNNSTVDKARAQSMITGNIGKIDTTVVAHDPRSISWFYGFCKVAFNDVAYAGLTMWQCYQVEMDAWE</sequence>
<dbReference type="Proteomes" id="UP000887565">
    <property type="component" value="Unplaced"/>
</dbReference>
<evidence type="ECO:0000256" key="1">
    <source>
        <dbReference type="SAM" id="SignalP"/>
    </source>
</evidence>
<feature type="signal peptide" evidence="1">
    <location>
        <begin position="1"/>
        <end position="15"/>
    </location>
</feature>
<evidence type="ECO:0000313" key="2">
    <source>
        <dbReference type="Proteomes" id="UP000887565"/>
    </source>
</evidence>
<feature type="chain" id="PRO_5037227920" evidence="1">
    <location>
        <begin position="16"/>
        <end position="147"/>
    </location>
</feature>
<organism evidence="2 3">
    <name type="scientific">Romanomermis culicivorax</name>
    <name type="common">Nematode worm</name>
    <dbReference type="NCBI Taxonomy" id="13658"/>
    <lineage>
        <taxon>Eukaryota</taxon>
        <taxon>Metazoa</taxon>
        <taxon>Ecdysozoa</taxon>
        <taxon>Nematoda</taxon>
        <taxon>Enoplea</taxon>
        <taxon>Dorylaimia</taxon>
        <taxon>Mermithida</taxon>
        <taxon>Mermithoidea</taxon>
        <taxon>Mermithidae</taxon>
        <taxon>Romanomermis</taxon>
    </lineage>
</organism>
<proteinExistence type="predicted"/>